<evidence type="ECO:0000313" key="6">
    <source>
        <dbReference type="Proteomes" id="UP000807716"/>
    </source>
</evidence>
<accession>A0A9P6QC28</accession>
<dbReference type="InterPro" id="IPR002347">
    <property type="entry name" value="SDR_fam"/>
</dbReference>
<evidence type="ECO:0000313" key="5">
    <source>
        <dbReference type="EMBL" id="KAG0262620.1"/>
    </source>
</evidence>
<gene>
    <name evidence="5" type="ORF">DFQ27_002241</name>
</gene>
<dbReference type="GO" id="GO:0005737">
    <property type="term" value="C:cytoplasm"/>
    <property type="evidence" value="ECO:0007669"/>
    <property type="project" value="UniProtKB-SubCell"/>
</dbReference>
<evidence type="ECO:0000256" key="2">
    <source>
        <dbReference type="ARBA" id="ARBA00022490"/>
    </source>
</evidence>
<dbReference type="OrthoDB" id="153074at2759"/>
<evidence type="ECO:0000256" key="3">
    <source>
        <dbReference type="ARBA" id="ARBA00022857"/>
    </source>
</evidence>
<dbReference type="EMBL" id="JAAAJB010000182">
    <property type="protein sequence ID" value="KAG0262620.1"/>
    <property type="molecule type" value="Genomic_DNA"/>
</dbReference>
<dbReference type="PRINTS" id="PR00081">
    <property type="entry name" value="GDHRDH"/>
</dbReference>
<comment type="subcellular location">
    <subcellularLocation>
        <location evidence="1">Cytoplasm</location>
    </subcellularLocation>
</comment>
<dbReference type="PANTHER" id="PTHR44085:SF2">
    <property type="entry name" value="SEPIAPTERIN REDUCTASE"/>
    <property type="match status" value="1"/>
</dbReference>
<dbReference type="PANTHER" id="PTHR44085">
    <property type="entry name" value="SEPIAPTERIN REDUCTASE"/>
    <property type="match status" value="1"/>
</dbReference>
<comment type="caution">
    <text evidence="5">The sequence shown here is derived from an EMBL/GenBank/DDBJ whole genome shotgun (WGS) entry which is preliminary data.</text>
</comment>
<reference evidence="5" key="1">
    <citation type="journal article" date="2020" name="Fungal Divers.">
        <title>Resolving the Mortierellaceae phylogeny through synthesis of multi-gene phylogenetics and phylogenomics.</title>
        <authorList>
            <person name="Vandepol N."/>
            <person name="Liber J."/>
            <person name="Desiro A."/>
            <person name="Na H."/>
            <person name="Kennedy M."/>
            <person name="Barry K."/>
            <person name="Grigoriev I.V."/>
            <person name="Miller A.N."/>
            <person name="O'Donnell K."/>
            <person name="Stajich J.E."/>
            <person name="Bonito G."/>
        </authorList>
    </citation>
    <scope>NUCLEOTIDE SEQUENCE</scope>
    <source>
        <strain evidence="5">BC1065</strain>
    </source>
</reference>
<protein>
    <recommendedName>
        <fullName evidence="7">Sepiapterin reductase</fullName>
    </recommendedName>
</protein>
<sequence length="279" mass="30257">MHHLIVITGASRGFGASLASSYLTESGASAVSFVLVGRDRTRLETVLAGLESVGPTLLKKVSVRGITVDSVDLSNMDELDKNIERIVDAIKQLRNKAAQENQPITKSILVNNAGSLGDLTKTAKEFSWQDARKYLDFNVVSMIGLSSTAFVKDTLAAHPKSSGEHETVVVSISSLLAVQAFAYWGLYATGKAARDMFLGVMGLEEADSNVKTLNYAPGPLDNEMQADVRATLGDKVQLEIYSNMHKEGRLVPMADSSKKLVNTLRVNDFKSGTHIDFYD</sequence>
<name>A0A9P6QC28_9FUNG</name>
<keyword evidence="2" id="KW-0963">Cytoplasm</keyword>
<evidence type="ECO:0000256" key="4">
    <source>
        <dbReference type="ARBA" id="ARBA00023002"/>
    </source>
</evidence>
<dbReference type="AlphaFoldDB" id="A0A9P6QC28"/>
<keyword evidence="3" id="KW-0521">NADP</keyword>
<keyword evidence="4" id="KW-0560">Oxidoreductase</keyword>
<keyword evidence="6" id="KW-1185">Reference proteome</keyword>
<dbReference type="GO" id="GO:0004757">
    <property type="term" value="F:sepiapterin reductase (NADP+) activity"/>
    <property type="evidence" value="ECO:0007669"/>
    <property type="project" value="TreeGrafter"/>
</dbReference>
<dbReference type="Pfam" id="PF00106">
    <property type="entry name" value="adh_short"/>
    <property type="match status" value="1"/>
</dbReference>
<dbReference type="GO" id="GO:0006729">
    <property type="term" value="P:tetrahydrobiopterin biosynthetic process"/>
    <property type="evidence" value="ECO:0007669"/>
    <property type="project" value="TreeGrafter"/>
</dbReference>
<evidence type="ECO:0008006" key="7">
    <source>
        <dbReference type="Google" id="ProtNLM"/>
    </source>
</evidence>
<evidence type="ECO:0000256" key="1">
    <source>
        <dbReference type="ARBA" id="ARBA00004496"/>
    </source>
</evidence>
<organism evidence="5 6">
    <name type="scientific">Actinomortierella ambigua</name>
    <dbReference type="NCBI Taxonomy" id="1343610"/>
    <lineage>
        <taxon>Eukaryota</taxon>
        <taxon>Fungi</taxon>
        <taxon>Fungi incertae sedis</taxon>
        <taxon>Mucoromycota</taxon>
        <taxon>Mortierellomycotina</taxon>
        <taxon>Mortierellomycetes</taxon>
        <taxon>Mortierellales</taxon>
        <taxon>Mortierellaceae</taxon>
        <taxon>Actinomortierella</taxon>
    </lineage>
</organism>
<dbReference type="Gene3D" id="3.40.50.720">
    <property type="entry name" value="NAD(P)-binding Rossmann-like Domain"/>
    <property type="match status" value="1"/>
</dbReference>
<dbReference type="InterPro" id="IPR036291">
    <property type="entry name" value="NAD(P)-bd_dom_sf"/>
</dbReference>
<dbReference type="SUPFAM" id="SSF51735">
    <property type="entry name" value="NAD(P)-binding Rossmann-fold domains"/>
    <property type="match status" value="1"/>
</dbReference>
<dbReference type="Proteomes" id="UP000807716">
    <property type="component" value="Unassembled WGS sequence"/>
</dbReference>
<proteinExistence type="predicted"/>
<dbReference type="InterPro" id="IPR051721">
    <property type="entry name" value="Biopterin_syn/organic_redct"/>
</dbReference>